<accession>A0AAW0IKV6</accession>
<organism evidence="2 3">
    <name type="scientific">Myodes glareolus</name>
    <name type="common">Bank vole</name>
    <name type="synonym">Clethrionomys glareolus</name>
    <dbReference type="NCBI Taxonomy" id="447135"/>
    <lineage>
        <taxon>Eukaryota</taxon>
        <taxon>Metazoa</taxon>
        <taxon>Chordata</taxon>
        <taxon>Craniata</taxon>
        <taxon>Vertebrata</taxon>
        <taxon>Euteleostomi</taxon>
        <taxon>Mammalia</taxon>
        <taxon>Eutheria</taxon>
        <taxon>Euarchontoglires</taxon>
        <taxon>Glires</taxon>
        <taxon>Rodentia</taxon>
        <taxon>Myomorpha</taxon>
        <taxon>Muroidea</taxon>
        <taxon>Cricetidae</taxon>
        <taxon>Arvicolinae</taxon>
        <taxon>Myodes</taxon>
    </lineage>
</organism>
<name>A0AAW0IKV6_MYOGA</name>
<feature type="region of interest" description="Disordered" evidence="1">
    <location>
        <begin position="79"/>
        <end position="98"/>
    </location>
</feature>
<dbReference type="EMBL" id="JBBHLL010000117">
    <property type="protein sequence ID" value="KAK7815032.1"/>
    <property type="molecule type" value="Genomic_DNA"/>
</dbReference>
<feature type="compositionally biased region" description="Polar residues" evidence="1">
    <location>
        <begin position="81"/>
        <end position="98"/>
    </location>
</feature>
<evidence type="ECO:0000256" key="1">
    <source>
        <dbReference type="SAM" id="MobiDB-lite"/>
    </source>
</evidence>
<dbReference type="Proteomes" id="UP001488838">
    <property type="component" value="Unassembled WGS sequence"/>
</dbReference>
<evidence type="ECO:0008006" key="4">
    <source>
        <dbReference type="Google" id="ProtNLM"/>
    </source>
</evidence>
<comment type="caution">
    <text evidence="2">The sequence shown here is derived from an EMBL/GenBank/DDBJ whole genome shotgun (WGS) entry which is preliminary data.</text>
</comment>
<keyword evidence="3" id="KW-1185">Reference proteome</keyword>
<reference evidence="2 3" key="1">
    <citation type="journal article" date="2023" name="bioRxiv">
        <title>Conserved and derived expression patterns and positive selection on dental genes reveal complex evolutionary context of ever-growing rodent molars.</title>
        <authorList>
            <person name="Calamari Z.T."/>
            <person name="Song A."/>
            <person name="Cohen E."/>
            <person name="Akter M."/>
            <person name="Roy R.D."/>
            <person name="Hallikas O."/>
            <person name="Christensen M.M."/>
            <person name="Li P."/>
            <person name="Marangoni P."/>
            <person name="Jernvall J."/>
            <person name="Klein O.D."/>
        </authorList>
    </citation>
    <scope>NUCLEOTIDE SEQUENCE [LARGE SCALE GENOMIC DNA]</scope>
    <source>
        <strain evidence="2">V071</strain>
    </source>
</reference>
<evidence type="ECO:0000313" key="3">
    <source>
        <dbReference type="Proteomes" id="UP001488838"/>
    </source>
</evidence>
<protein>
    <recommendedName>
        <fullName evidence="4">PiggyBac transposable element-derived protein domain-containing protein</fullName>
    </recommendedName>
</protein>
<proteinExistence type="predicted"/>
<evidence type="ECO:0000313" key="2">
    <source>
        <dbReference type="EMBL" id="KAK7815032.1"/>
    </source>
</evidence>
<gene>
    <name evidence="2" type="ORF">U0070_024375</name>
</gene>
<dbReference type="AlphaFoldDB" id="A0AAW0IKV6"/>
<sequence>MAHAIKGMHIQKATKYLKGFTLKRQWITIWNLFALFVDFCKRWLLPETGPYNPVQSLVYRERFRQRAIGNGNFHGAPFSKALQSSALPNSDSDNLPSK</sequence>